<evidence type="ECO:0000256" key="5">
    <source>
        <dbReference type="ARBA" id="ARBA00023180"/>
    </source>
</evidence>
<keyword evidence="5" id="KW-0325">Glycoprotein</keyword>
<comment type="subcellular location">
    <subcellularLocation>
        <location evidence="1">Secreted</location>
    </subcellularLocation>
</comment>
<evidence type="ECO:0000256" key="1">
    <source>
        <dbReference type="ARBA" id="ARBA00004613"/>
    </source>
</evidence>
<dbReference type="OrthoDB" id="958254at2759"/>
<dbReference type="Pfam" id="PF03227">
    <property type="entry name" value="GILT"/>
    <property type="match status" value="2"/>
</dbReference>
<evidence type="ECO:0000256" key="4">
    <source>
        <dbReference type="ARBA" id="ARBA00022729"/>
    </source>
</evidence>
<dbReference type="Proteomes" id="UP000659654">
    <property type="component" value="Unassembled WGS sequence"/>
</dbReference>
<dbReference type="AlphaFoldDB" id="A0A7I8WPQ8"/>
<proteinExistence type="inferred from homology"/>
<evidence type="ECO:0000256" key="6">
    <source>
        <dbReference type="SAM" id="SignalP"/>
    </source>
</evidence>
<keyword evidence="8" id="KW-1185">Reference proteome</keyword>
<dbReference type="InterPro" id="IPR004911">
    <property type="entry name" value="Interferon-induced_GILT"/>
</dbReference>
<feature type="chain" id="PRO_5035202365" evidence="6">
    <location>
        <begin position="17"/>
        <end position="424"/>
    </location>
</feature>
<dbReference type="EMBL" id="CAJFCV020000002">
    <property type="protein sequence ID" value="CAG9095486.1"/>
    <property type="molecule type" value="Genomic_DNA"/>
</dbReference>
<protein>
    <submittedName>
        <fullName evidence="7">(pine wood nematode) hypothetical protein</fullName>
    </submittedName>
</protein>
<evidence type="ECO:0000256" key="2">
    <source>
        <dbReference type="ARBA" id="ARBA00005679"/>
    </source>
</evidence>
<evidence type="ECO:0000256" key="3">
    <source>
        <dbReference type="ARBA" id="ARBA00022525"/>
    </source>
</evidence>
<dbReference type="SMR" id="A0A7I8WPQ8"/>
<comment type="caution">
    <text evidence="7">The sequence shown here is derived from an EMBL/GenBank/DDBJ whole genome shotgun (WGS) entry which is preliminary data.</text>
</comment>
<keyword evidence="3" id="KW-0964">Secreted</keyword>
<name>A0A7I8WPQ8_BURXY</name>
<dbReference type="EMBL" id="CAJFDI010000002">
    <property type="protein sequence ID" value="CAD5214707.1"/>
    <property type="molecule type" value="Genomic_DNA"/>
</dbReference>
<accession>A0A7I8WPQ8</accession>
<dbReference type="GO" id="GO:0016671">
    <property type="term" value="F:oxidoreductase activity, acting on a sulfur group of donors, disulfide as acceptor"/>
    <property type="evidence" value="ECO:0007669"/>
    <property type="project" value="InterPro"/>
</dbReference>
<dbReference type="PANTHER" id="PTHR13234:SF8">
    <property type="entry name" value="GAMMA-INTERFERON-INDUCIBLE LYSOSOMAL THIOL REDUCTASE"/>
    <property type="match status" value="1"/>
</dbReference>
<keyword evidence="4 6" id="KW-0732">Signal</keyword>
<comment type="similarity">
    <text evidence="2">Belongs to the GILT family.</text>
</comment>
<reference evidence="7" key="1">
    <citation type="submission" date="2020-09" db="EMBL/GenBank/DDBJ databases">
        <authorList>
            <person name="Kikuchi T."/>
        </authorList>
    </citation>
    <scope>NUCLEOTIDE SEQUENCE</scope>
    <source>
        <strain evidence="7">Ka4C1</strain>
    </source>
</reference>
<dbReference type="PANTHER" id="PTHR13234">
    <property type="entry name" value="GAMMA-INTERFERON INDUCIBLE LYSOSOMAL THIOL REDUCTASE GILT"/>
    <property type="match status" value="1"/>
</dbReference>
<gene>
    <name evidence="7" type="ORF">BXYJ_LOCUS3664</name>
</gene>
<feature type="signal peptide" evidence="6">
    <location>
        <begin position="1"/>
        <end position="16"/>
    </location>
</feature>
<dbReference type="Proteomes" id="UP000582659">
    <property type="component" value="Unassembled WGS sequence"/>
</dbReference>
<evidence type="ECO:0000313" key="7">
    <source>
        <dbReference type="EMBL" id="CAD5214707.1"/>
    </source>
</evidence>
<dbReference type="GO" id="GO:0005576">
    <property type="term" value="C:extracellular region"/>
    <property type="evidence" value="ECO:0007669"/>
    <property type="project" value="UniProtKB-SubCell"/>
</dbReference>
<organism evidence="7 8">
    <name type="scientific">Bursaphelenchus xylophilus</name>
    <name type="common">Pinewood nematode worm</name>
    <name type="synonym">Aphelenchoides xylophilus</name>
    <dbReference type="NCBI Taxonomy" id="6326"/>
    <lineage>
        <taxon>Eukaryota</taxon>
        <taxon>Metazoa</taxon>
        <taxon>Ecdysozoa</taxon>
        <taxon>Nematoda</taxon>
        <taxon>Chromadorea</taxon>
        <taxon>Rhabditida</taxon>
        <taxon>Tylenchina</taxon>
        <taxon>Tylenchomorpha</taxon>
        <taxon>Aphelenchoidea</taxon>
        <taxon>Aphelenchoididae</taxon>
        <taxon>Bursaphelenchus</taxon>
    </lineage>
</organism>
<evidence type="ECO:0000313" key="8">
    <source>
        <dbReference type="Proteomes" id="UP000659654"/>
    </source>
</evidence>
<sequence length="424" mass="47676">MLLIFALLVIAGSVHASVIDCDQVPPAFWCLNQTLIEECGWNVPCSKYLAKSKGQKIPVTVMYLTQCPACRRYISGELQEVYSNHGDKLDIELAPVGGDHKYPKEVNGSKYDACLIKYVKEPVPFIGCVEQRIDQGPEAAGQECFKQFQTDAATIDHVNRCYKEAEGEELAKAYVARIYSAHPTRPHVVPWFVISNVSLKAIQGYRNDLGLDCTKIPPALWCLNETLSKECKWDQQCNDYLASSKGQKILLTVLYETLCPDCSWFIKGPLYKLYSEHRDKVDIELVPFGKAKIDEQGHVTCQHLEAECNGNRYEACLIHYLSDPFPFIKCAEEKLEQKEDINEAAEACYKELGTPSSVVDEVNQCYNGELGNELIKKNQARTYGHDLVELTSVPWILINNVSLDGIQTFQEDISAAINGWYVPA</sequence>